<evidence type="ECO:0000259" key="1">
    <source>
        <dbReference type="Pfam" id="PF04965"/>
    </source>
</evidence>
<dbReference type="PANTHER" id="PTHR38595:SF2">
    <property type="entry name" value="TYPE VI SECRETION SYSTEM BASEPLATE SUBUNIT TSSE"/>
    <property type="match status" value="1"/>
</dbReference>
<proteinExistence type="predicted"/>
<dbReference type="PANTHER" id="PTHR38595">
    <property type="entry name" value="CYTOPLASMIC PROTEIN-RELATED"/>
    <property type="match status" value="1"/>
</dbReference>
<dbReference type="NCBIfam" id="TIGR03357">
    <property type="entry name" value="VI_zyme"/>
    <property type="match status" value="1"/>
</dbReference>
<dbReference type="OrthoDB" id="7305179at2"/>
<keyword evidence="3" id="KW-1185">Reference proteome</keyword>
<sequence>MAHLDLMHGARAPLFERFGGSAAEAGFLPWRAARRDGQELALSALERSIGAELARLLNTRCAASLAQLAGRQRTVLDYGLPDYSAYYTGSLDDRRKLTALVQSTVQAFEPRLREVEVELALPGHSRHALDVAIRAKVLLEGRLEPVAFQVAALAEGGGAP</sequence>
<dbReference type="AlphaFoldDB" id="A0A1I4TS04"/>
<accession>A0A1I4TS04</accession>
<gene>
    <name evidence="2" type="ORF">SAMN02982985_05326</name>
</gene>
<dbReference type="EMBL" id="FOTW01000033">
    <property type="protein sequence ID" value="SFM79468.1"/>
    <property type="molecule type" value="Genomic_DNA"/>
</dbReference>
<feature type="domain" description="IraD/Gp25-like" evidence="1">
    <location>
        <begin position="44"/>
        <end position="138"/>
    </location>
</feature>
<dbReference type="InterPro" id="IPR017737">
    <property type="entry name" value="TssE1-like"/>
</dbReference>
<dbReference type="Pfam" id="PF04965">
    <property type="entry name" value="GPW_gp25"/>
    <property type="match status" value="1"/>
</dbReference>
<protein>
    <submittedName>
        <fullName evidence="2">Type VI secretion system protein ImpF</fullName>
    </submittedName>
</protein>
<evidence type="ECO:0000313" key="3">
    <source>
        <dbReference type="Proteomes" id="UP000199470"/>
    </source>
</evidence>
<reference evidence="2 3" key="1">
    <citation type="submission" date="2016-10" db="EMBL/GenBank/DDBJ databases">
        <authorList>
            <person name="de Groot N.N."/>
        </authorList>
    </citation>
    <scope>NUCLEOTIDE SEQUENCE [LARGE SCALE GENOMIC DNA]</scope>
    <source>
        <strain evidence="2 3">ATCC 43154</strain>
    </source>
</reference>
<dbReference type="InterPro" id="IPR053176">
    <property type="entry name" value="T6SS_TssE1-like"/>
</dbReference>
<dbReference type="STRING" id="758825.SAMN02982985_05326"/>
<evidence type="ECO:0000313" key="2">
    <source>
        <dbReference type="EMBL" id="SFM79468.1"/>
    </source>
</evidence>
<dbReference type="SUPFAM" id="SSF160719">
    <property type="entry name" value="gpW/gp25-like"/>
    <property type="match status" value="1"/>
</dbReference>
<dbReference type="RefSeq" id="WP_093390715.1">
    <property type="nucleotide sequence ID" value="NZ_FOTW01000033.1"/>
</dbReference>
<organism evidence="2 3">
    <name type="scientific">Rugamonas rubra</name>
    <dbReference type="NCBI Taxonomy" id="758825"/>
    <lineage>
        <taxon>Bacteria</taxon>
        <taxon>Pseudomonadati</taxon>
        <taxon>Pseudomonadota</taxon>
        <taxon>Betaproteobacteria</taxon>
        <taxon>Burkholderiales</taxon>
        <taxon>Oxalobacteraceae</taxon>
        <taxon>Telluria group</taxon>
        <taxon>Rugamonas</taxon>
    </lineage>
</organism>
<dbReference type="InterPro" id="IPR007048">
    <property type="entry name" value="IraD/Gp25-like"/>
</dbReference>
<name>A0A1I4TS04_9BURK</name>
<dbReference type="Proteomes" id="UP000199470">
    <property type="component" value="Unassembled WGS sequence"/>
</dbReference>